<organism evidence="2 4">
    <name type="scientific">Borreliella burgdorferi 118a</name>
    <dbReference type="NCBI Taxonomy" id="476210"/>
    <lineage>
        <taxon>Bacteria</taxon>
        <taxon>Pseudomonadati</taxon>
        <taxon>Spirochaetota</taxon>
        <taxon>Spirochaetia</taxon>
        <taxon>Spirochaetales</taxon>
        <taxon>Borreliaceae</taxon>
        <taxon>Borreliella</taxon>
    </lineage>
</organism>
<reference evidence="2 4" key="1">
    <citation type="journal article" date="2011" name="J. Bacteriol.">
        <title>Whole-genome sequences of thirteen isolates of Borrelia burgdorferi.</title>
        <authorList>
            <person name="Schutzer S.E."/>
            <person name="Fraser-Liggett C.M."/>
            <person name="Casjens S.R."/>
            <person name="Qiu W.G."/>
            <person name="Dunn J.J."/>
            <person name="Mongodin E.F."/>
            <person name="Luft B.J."/>
        </authorList>
    </citation>
    <scope>NUCLEOTIDE SEQUENCE [LARGE SCALE GENOMIC DNA]</scope>
    <source>
        <strain evidence="2 4">118a</strain>
        <plasmid evidence="3 4">118a_cp32-13</plasmid>
        <plasmid evidence="2 4">118a_cp32-6</plasmid>
    </source>
</reference>
<keyword evidence="1" id="KW-0812">Transmembrane</keyword>
<gene>
    <name evidence="3" type="ORF">BBU118A_AB28</name>
    <name evidence="2" type="ORF">BBU118A_M28</name>
</gene>
<evidence type="ECO:0000313" key="3">
    <source>
        <dbReference type="EMBL" id="ACN93208.1"/>
    </source>
</evidence>
<accession>A0A7U3YAY3</accession>
<keyword evidence="2" id="KW-0614">Plasmid</keyword>
<evidence type="ECO:0000256" key="1">
    <source>
        <dbReference type="SAM" id="Phobius"/>
    </source>
</evidence>
<proteinExistence type="predicted"/>
<feature type="transmembrane region" description="Helical" evidence="1">
    <location>
        <begin position="37"/>
        <end position="55"/>
    </location>
</feature>
<geneLocation type="plasmid" evidence="3 4">
    <name>118a_cp32-13</name>
</geneLocation>
<geneLocation type="plasmid" evidence="2 4">
    <name>118a_cp32-6</name>
</geneLocation>
<name>A0A7U3YAY3_BORBG</name>
<protein>
    <submittedName>
        <fullName evidence="2">Uncharacterized protein</fullName>
    </submittedName>
</protein>
<evidence type="ECO:0000313" key="4">
    <source>
        <dbReference type="Proteomes" id="UP000006208"/>
    </source>
</evidence>
<dbReference type="Proteomes" id="UP000006208">
    <property type="component" value="Plasmid 118a_cp32-13"/>
</dbReference>
<dbReference type="Proteomes" id="UP000006208">
    <property type="component" value="Plasmid 118a_cp32-6"/>
</dbReference>
<dbReference type="EMBL" id="CP001528">
    <property type="protein sequence ID" value="ACN92715.1"/>
    <property type="molecule type" value="Genomic_DNA"/>
</dbReference>
<keyword evidence="1" id="KW-1133">Transmembrane helix</keyword>
<keyword evidence="1" id="KW-0472">Membrane</keyword>
<sequence>MIFIVISFPYLQYNMLSKNKIYSCNYRAYFKKSLKILIERFIFFECCASFYLIIIEYRSN</sequence>
<dbReference type="AlphaFoldDB" id="A0A7U3YAY3"/>
<dbReference type="EMBL" id="CP001543">
    <property type="protein sequence ID" value="ACN93208.1"/>
    <property type="molecule type" value="Genomic_DNA"/>
</dbReference>
<evidence type="ECO:0000313" key="2">
    <source>
        <dbReference type="EMBL" id="ACN92715.1"/>
    </source>
</evidence>